<feature type="region of interest" description="Disordered" evidence="1">
    <location>
        <begin position="617"/>
        <end position="685"/>
    </location>
</feature>
<proteinExistence type="predicted"/>
<name>A0A816AY66_9BILA</name>
<feature type="region of interest" description="Disordered" evidence="1">
    <location>
        <begin position="395"/>
        <end position="423"/>
    </location>
</feature>
<sequence length="762" mass="85329">MTSQFSFCYIDHQIMTTASSSVPLLYSVLTSSHDNNEDFVNQLRNHLNQIETNVQQSLNQIQQNKRYTSLKATTNPVDSTMRNKFFNILRDVASKNNLPFDESLFRRQILDKQDSSTSLKVDIVRATPTHTNDNNDQHLSPVNNTRRSQFAPVLSSTPVHQTSPITPIPIDLTMATPSVAPVLTKTTDALSTVLPSAIVPQRAKVGRTGGRPPRIPRGESVTRQKHKTSNIKEQQEETILAKEIYISSKRQTKGNEEIIEENVEIVIEQTNDILPDIIKQVQTTPLRGKARKVNQENVNIIPQLESPPVSSVQEIETITTKTRGGRGKKKVDEKKQEVKPTRVASARNRNKKEEVIIPEEAIPKSSKRMTRTKNEDIISNEEVIVPIEKNSLPSKRTTKNKKEATIRKEEIPEPSKRTTRNKKQDVIIPKEDIPQASKRVTRNKKLDQPIINTEEKPSTVKIRATPSRSKKILTSDTTEPIILATPKKIMTKSNKRKGIEDATENPIDTIQPSSPKRRVGRNTKSKNSSVLETIEIPPTIEPELQQPRIMLTRTSRRGKKDIEIPIEKQEVTVLNKTTRTGRGNKTSEPINTDTSTTVVDLVMTSVTVSAPVTSSVKTLISKPPRPPVARKKKSIAMPPISQTSPSTPSPTTSKRIQSTSPIADKPLLPLLVPKHGGRRRQPQREVLTTPPRVDKPMLETLPSNTRNLKRTRSSVAITPKRVRRDDLVIVAVPSTPGRKRNACTCQKRRNKICDICAAAIES</sequence>
<feature type="region of interest" description="Disordered" evidence="1">
    <location>
        <begin position="492"/>
        <end position="530"/>
    </location>
</feature>
<reference evidence="2" key="1">
    <citation type="submission" date="2021-02" db="EMBL/GenBank/DDBJ databases">
        <authorList>
            <person name="Nowell W R."/>
        </authorList>
    </citation>
    <scope>NUCLEOTIDE SEQUENCE</scope>
</reference>
<organism evidence="2 3">
    <name type="scientific">Rotaria magnacalcarata</name>
    <dbReference type="NCBI Taxonomy" id="392030"/>
    <lineage>
        <taxon>Eukaryota</taxon>
        <taxon>Metazoa</taxon>
        <taxon>Spiralia</taxon>
        <taxon>Gnathifera</taxon>
        <taxon>Rotifera</taxon>
        <taxon>Eurotatoria</taxon>
        <taxon>Bdelloidea</taxon>
        <taxon>Philodinida</taxon>
        <taxon>Philodinidae</taxon>
        <taxon>Rotaria</taxon>
    </lineage>
</organism>
<dbReference type="Proteomes" id="UP000663834">
    <property type="component" value="Unassembled WGS sequence"/>
</dbReference>
<feature type="compositionally biased region" description="Basic residues" evidence="1">
    <location>
        <begin position="515"/>
        <end position="524"/>
    </location>
</feature>
<protein>
    <submittedName>
        <fullName evidence="2">Uncharacterized protein</fullName>
    </submittedName>
</protein>
<evidence type="ECO:0000313" key="3">
    <source>
        <dbReference type="Proteomes" id="UP000663834"/>
    </source>
</evidence>
<dbReference type="OrthoDB" id="10039249at2759"/>
<evidence type="ECO:0000256" key="1">
    <source>
        <dbReference type="SAM" id="MobiDB-lite"/>
    </source>
</evidence>
<feature type="compositionally biased region" description="Low complexity" evidence="1">
    <location>
        <begin position="638"/>
        <end position="653"/>
    </location>
</feature>
<feature type="compositionally biased region" description="Basic and acidic residues" evidence="1">
    <location>
        <begin position="330"/>
        <end position="340"/>
    </location>
</feature>
<feature type="region of interest" description="Disordered" evidence="1">
    <location>
        <begin position="204"/>
        <end position="230"/>
    </location>
</feature>
<dbReference type="EMBL" id="CAJNOW010011740">
    <property type="protein sequence ID" value="CAF1602329.1"/>
    <property type="molecule type" value="Genomic_DNA"/>
</dbReference>
<dbReference type="AlphaFoldDB" id="A0A816AY66"/>
<evidence type="ECO:0000313" key="2">
    <source>
        <dbReference type="EMBL" id="CAF1602329.1"/>
    </source>
</evidence>
<gene>
    <name evidence="2" type="ORF">KQP761_LOCUS22436</name>
</gene>
<accession>A0A816AY66</accession>
<comment type="caution">
    <text evidence="2">The sequence shown here is derived from an EMBL/GenBank/DDBJ whole genome shotgun (WGS) entry which is preliminary data.</text>
</comment>
<feature type="region of interest" description="Disordered" evidence="1">
    <location>
        <begin position="320"/>
        <end position="347"/>
    </location>
</feature>
<feature type="compositionally biased region" description="Basic and acidic residues" evidence="1">
    <location>
        <begin position="400"/>
        <end position="423"/>
    </location>
</feature>